<organism evidence="1 2">
    <name type="scientific">Euroglyphus maynei</name>
    <name type="common">Mayne's house dust mite</name>
    <dbReference type="NCBI Taxonomy" id="6958"/>
    <lineage>
        <taxon>Eukaryota</taxon>
        <taxon>Metazoa</taxon>
        <taxon>Ecdysozoa</taxon>
        <taxon>Arthropoda</taxon>
        <taxon>Chelicerata</taxon>
        <taxon>Arachnida</taxon>
        <taxon>Acari</taxon>
        <taxon>Acariformes</taxon>
        <taxon>Sarcoptiformes</taxon>
        <taxon>Astigmata</taxon>
        <taxon>Psoroptidia</taxon>
        <taxon>Analgoidea</taxon>
        <taxon>Pyroglyphidae</taxon>
        <taxon>Pyroglyphinae</taxon>
        <taxon>Euroglyphus</taxon>
    </lineage>
</organism>
<name>A0A1Y3BUP0_EURMA</name>
<gene>
    <name evidence="1" type="ORF">BLA29_002641</name>
</gene>
<dbReference type="EMBL" id="MUJZ01006253">
    <property type="protein sequence ID" value="OTF82895.1"/>
    <property type="molecule type" value="Genomic_DNA"/>
</dbReference>
<dbReference type="Proteomes" id="UP000194236">
    <property type="component" value="Unassembled WGS sequence"/>
</dbReference>
<evidence type="ECO:0000313" key="2">
    <source>
        <dbReference type="Proteomes" id="UP000194236"/>
    </source>
</evidence>
<comment type="caution">
    <text evidence="1">The sequence shown here is derived from an EMBL/GenBank/DDBJ whole genome shotgun (WGS) entry which is preliminary data.</text>
</comment>
<keyword evidence="2" id="KW-1185">Reference proteome</keyword>
<dbReference type="OrthoDB" id="756370at2759"/>
<proteinExistence type="predicted"/>
<dbReference type="AlphaFoldDB" id="A0A1Y3BUP0"/>
<sequence>MYLQLNPIILRLTTSACFDNLSVESSKDGKTTILAVHDNRKIAVISTDNELNVVESSMIDFSNNVKSNPLQMIRVLRLQDKIYLIILSSKTLKIYSTDSGCNVLFEHNFDVDKKDFITITSIEKINKDVFGFATQNRLQLYAITNNGFVEKEFHQDLKSSTTSQINKFISIGQSQFALFENLTKITIWKLNEKNFSFTRITAFDIHSNTKLTCVQVYKNLLLIGTVSGQIQVVNIKDGQLLGEIQAHIKCVTSMDIAANTGYVQKIVMLVYFDWNKSMKMNLGLNFFNNLSLQTK</sequence>
<dbReference type="SUPFAM" id="SSF50978">
    <property type="entry name" value="WD40 repeat-like"/>
    <property type="match status" value="1"/>
</dbReference>
<dbReference type="Gene3D" id="2.130.10.10">
    <property type="entry name" value="YVTN repeat-like/Quinoprotein amine dehydrogenase"/>
    <property type="match status" value="1"/>
</dbReference>
<reference evidence="1 2" key="1">
    <citation type="submission" date="2017-03" db="EMBL/GenBank/DDBJ databases">
        <title>Genome Survey of Euroglyphus maynei.</title>
        <authorList>
            <person name="Arlian L.G."/>
            <person name="Morgan M.S."/>
            <person name="Rider S.D."/>
        </authorList>
    </citation>
    <scope>NUCLEOTIDE SEQUENCE [LARGE SCALE GENOMIC DNA]</scope>
    <source>
        <strain evidence="1">Arlian Lab</strain>
        <tissue evidence="1">Whole body</tissue>
    </source>
</reference>
<dbReference type="InterPro" id="IPR015943">
    <property type="entry name" value="WD40/YVTN_repeat-like_dom_sf"/>
</dbReference>
<dbReference type="InterPro" id="IPR036322">
    <property type="entry name" value="WD40_repeat_dom_sf"/>
</dbReference>
<evidence type="ECO:0000313" key="1">
    <source>
        <dbReference type="EMBL" id="OTF82895.1"/>
    </source>
</evidence>
<protein>
    <submittedName>
        <fullName evidence="1">Uncharacterized protein</fullName>
    </submittedName>
</protein>
<accession>A0A1Y3BUP0</accession>